<evidence type="ECO:0000259" key="1">
    <source>
        <dbReference type="Pfam" id="PF24391"/>
    </source>
</evidence>
<dbReference type="EMBL" id="SBII01000002">
    <property type="protein sequence ID" value="RWX02201.1"/>
    <property type="molecule type" value="Genomic_DNA"/>
</dbReference>
<evidence type="ECO:0000313" key="3">
    <source>
        <dbReference type="Proteomes" id="UP000287527"/>
    </source>
</evidence>
<accession>A0A3S4T2Q4</accession>
<proteinExistence type="predicted"/>
<dbReference type="SUPFAM" id="SSF109604">
    <property type="entry name" value="HD-domain/PDEase-like"/>
    <property type="match status" value="1"/>
</dbReference>
<dbReference type="RefSeq" id="WP_128388479.1">
    <property type="nucleotide sequence ID" value="NZ_SBII01000002.1"/>
</dbReference>
<feature type="domain" description="HD-CE" evidence="1">
    <location>
        <begin position="54"/>
        <end position="239"/>
    </location>
</feature>
<evidence type="ECO:0000313" key="2">
    <source>
        <dbReference type="EMBL" id="RWX02201.1"/>
    </source>
</evidence>
<sequence>MNIETEFFKFKGKKTVFPHNKDYVVIYEALKAKFDTEVHPEVKTKILEIEKEGYYNDHGIDHIKMVIERVSRIIERSNPTFKHEKGKFHISPYELFILLMAINLHDTGHLIASRADHAKAGKLLLAKFDSGNLLSTAEKAIIGNIAQAHGGKEDPIGKLDQVLNLSHENVRPQFLAALLRLGDELAEDETRAQNFLLQIGAIEKTSIIFHLYSASLNSVSMDGNEITLNFYLTDKYLQKPFSKKNSKGVKSQYLINEVYERTQKTLLESLYCARFLPQPCRFTKVKVKINFLKDENHGAFMSPIGYELKENGYPTLEHSDIYKNCEGLTDQGIKLDGKYIADFIKKSKNEKHEKSV</sequence>
<protein>
    <recommendedName>
        <fullName evidence="1">HD-CE domain-containing protein</fullName>
    </recommendedName>
</protein>
<gene>
    <name evidence="2" type="ORF">EPI11_03005</name>
</gene>
<dbReference type="AlphaFoldDB" id="A0A3S4T2Q4"/>
<dbReference type="Pfam" id="PF24391">
    <property type="entry name" value="HD-CE"/>
    <property type="match status" value="1"/>
</dbReference>
<dbReference type="Gene3D" id="1.10.3210.10">
    <property type="entry name" value="Hypothetical protein af1432"/>
    <property type="match status" value="1"/>
</dbReference>
<name>A0A3S4T2Q4_9FLAO</name>
<dbReference type="InterPro" id="IPR056471">
    <property type="entry name" value="HD-CE"/>
</dbReference>
<keyword evidence="3" id="KW-1185">Reference proteome</keyword>
<organism evidence="2 3">
    <name type="scientific">Flavobacterium cerinum</name>
    <dbReference type="NCBI Taxonomy" id="2502784"/>
    <lineage>
        <taxon>Bacteria</taxon>
        <taxon>Pseudomonadati</taxon>
        <taxon>Bacteroidota</taxon>
        <taxon>Flavobacteriia</taxon>
        <taxon>Flavobacteriales</taxon>
        <taxon>Flavobacteriaceae</taxon>
        <taxon>Flavobacterium</taxon>
    </lineage>
</organism>
<reference evidence="2 3" key="1">
    <citation type="submission" date="2019-01" db="EMBL/GenBank/DDBJ databases">
        <title>Flavobacterium sp. nov.,isolated from freshwater.</title>
        <authorList>
            <person name="Zhang R."/>
            <person name="Du Z.-J."/>
        </authorList>
    </citation>
    <scope>NUCLEOTIDE SEQUENCE [LARGE SCALE GENOMIC DNA]</scope>
    <source>
        <strain evidence="2 3">1E403</strain>
    </source>
</reference>
<dbReference type="OrthoDB" id="791155at2"/>
<comment type="caution">
    <text evidence="2">The sequence shown here is derived from an EMBL/GenBank/DDBJ whole genome shotgun (WGS) entry which is preliminary data.</text>
</comment>
<dbReference type="Proteomes" id="UP000287527">
    <property type="component" value="Unassembled WGS sequence"/>
</dbReference>